<name>A0ABX5FCA5_9CHRO</name>
<dbReference type="Gene3D" id="3.40.50.300">
    <property type="entry name" value="P-loop containing nucleotide triphosphate hydrolases"/>
    <property type="match status" value="1"/>
</dbReference>
<keyword evidence="2" id="KW-1185">Reference proteome</keyword>
<evidence type="ECO:0000313" key="2">
    <source>
        <dbReference type="Proteomes" id="UP000238218"/>
    </source>
</evidence>
<gene>
    <name evidence="1" type="ORF">C7B81_02150</name>
</gene>
<dbReference type="Proteomes" id="UP000238218">
    <property type="component" value="Unassembled WGS sequence"/>
</dbReference>
<protein>
    <submittedName>
        <fullName evidence="1">Uncharacterized protein</fullName>
    </submittedName>
</protein>
<reference evidence="1 2" key="1">
    <citation type="submission" date="2018-03" db="EMBL/GenBank/DDBJ databases">
        <title>The ancient ancestry and fast evolution of plastids.</title>
        <authorList>
            <person name="Moore K.R."/>
            <person name="Magnabosco C."/>
            <person name="Momper L."/>
            <person name="Gold D.A."/>
            <person name="Bosak T."/>
            <person name="Fournier G.P."/>
        </authorList>
    </citation>
    <scope>NUCLEOTIDE SEQUENCE [LARGE SCALE GENOMIC DNA]</scope>
    <source>
        <strain evidence="1 2">CCALA 015</strain>
    </source>
</reference>
<proteinExistence type="predicted"/>
<dbReference type="InterPro" id="IPR027417">
    <property type="entry name" value="P-loop_NTPase"/>
</dbReference>
<accession>A0ABX5FCA5</accession>
<evidence type="ECO:0000313" key="1">
    <source>
        <dbReference type="EMBL" id="PSB39465.1"/>
    </source>
</evidence>
<dbReference type="EMBL" id="PVWP01000001">
    <property type="protein sequence ID" value="PSB39465.1"/>
    <property type="molecule type" value="Genomic_DNA"/>
</dbReference>
<comment type="caution">
    <text evidence="1">The sequence shown here is derived from an EMBL/GenBank/DDBJ whole genome shotgun (WGS) entry which is preliminary data.</text>
</comment>
<organism evidence="1 2">
    <name type="scientific">Aphanothece cf. minutissima CCALA 015</name>
    <dbReference type="NCBI Taxonomy" id="2107695"/>
    <lineage>
        <taxon>Bacteria</taxon>
        <taxon>Bacillati</taxon>
        <taxon>Cyanobacteriota</taxon>
        <taxon>Cyanophyceae</taxon>
        <taxon>Oscillatoriophycideae</taxon>
        <taxon>Chroococcales</taxon>
        <taxon>Aphanothecaceae</taxon>
        <taxon>Aphanothece</taxon>
    </lineage>
</organism>
<sequence length="326" mass="36431">MRHLVGRLKAGGRNAIGLPITEQHLKRLEAMFPWSLLAGKAAAQAPLAALPMGGGGPVELVTDGVATTRAQRLRIMQILDPGRPVEWIGWWLHTPLETCHRWSSRGKMSSRTHEKVDHAFRQLTDRWALPSIEEGFSALVHLDPSEFRVDGDAPVLDGVLDLLLEDLDGCCAAVAAQREGLVLHAYSCLVEFAELMRHLALELCPDRPTRSEIVMRTIQGIGMNRHGNYVPNHLWLLENDMLMEVPNRRPIVAPPPTPAIQRHRGGWHRYADARAFLSLMEELRQYLHSQPDDASSQLSPALADVIVRYGLQERTSDVLPMGLHLQ</sequence>